<proteinExistence type="predicted"/>
<gene>
    <name evidence="1" type="ORF">SDC9_202113</name>
</gene>
<protein>
    <submittedName>
        <fullName evidence="1">Uncharacterized protein</fullName>
    </submittedName>
</protein>
<comment type="caution">
    <text evidence="1">The sequence shown here is derived from an EMBL/GenBank/DDBJ whole genome shotgun (WGS) entry which is preliminary data.</text>
</comment>
<reference evidence="1" key="1">
    <citation type="submission" date="2019-08" db="EMBL/GenBank/DDBJ databases">
        <authorList>
            <person name="Kucharzyk K."/>
            <person name="Murdoch R.W."/>
            <person name="Higgins S."/>
            <person name="Loffler F."/>
        </authorList>
    </citation>
    <scope>NUCLEOTIDE SEQUENCE</scope>
</reference>
<dbReference type="AlphaFoldDB" id="A0A645J4N9"/>
<dbReference type="EMBL" id="VSSQ01122677">
    <property type="protein sequence ID" value="MPN54443.1"/>
    <property type="molecule type" value="Genomic_DNA"/>
</dbReference>
<evidence type="ECO:0000313" key="1">
    <source>
        <dbReference type="EMBL" id="MPN54443.1"/>
    </source>
</evidence>
<organism evidence="1">
    <name type="scientific">bioreactor metagenome</name>
    <dbReference type="NCBI Taxonomy" id="1076179"/>
    <lineage>
        <taxon>unclassified sequences</taxon>
        <taxon>metagenomes</taxon>
        <taxon>ecological metagenomes</taxon>
    </lineage>
</organism>
<accession>A0A645J4N9</accession>
<sequence length="174" mass="19621">MTPIRVRDTPGLQRNWGLIRRLRISCRPHCSAIVALSATFAQAEWDSPPFPRRYAMPSSNNSLRRISSGCGMRLRTVRSMFRACRHYWPPIRASSSRKFSVAHSRRNRKAAKRSRPDIPMVISQFSSALITATMQRSRRSGGAFAESSASKIATSCFFAPAPRPGTIHWQCILD</sequence>
<name>A0A645J4N9_9ZZZZ</name>